<evidence type="ECO:0000256" key="6">
    <source>
        <dbReference type="ARBA" id="ARBA00023136"/>
    </source>
</evidence>
<keyword evidence="2" id="KW-0813">Transport</keyword>
<evidence type="ECO:0000313" key="10">
    <source>
        <dbReference type="Proteomes" id="UP000680638"/>
    </source>
</evidence>
<evidence type="ECO:0000259" key="8">
    <source>
        <dbReference type="PROSITE" id="PS50850"/>
    </source>
</evidence>
<comment type="subcellular location">
    <subcellularLocation>
        <location evidence="1">Cell membrane</location>
        <topology evidence="1">Multi-pass membrane protein</topology>
    </subcellularLocation>
</comment>
<keyword evidence="3" id="KW-1003">Cell membrane</keyword>
<feature type="transmembrane region" description="Helical" evidence="7">
    <location>
        <begin position="95"/>
        <end position="116"/>
    </location>
</feature>
<sequence>MNRNMALFFLIMFAIGTDSFIVSPLMPTLRESFGITVAQSGWFVSAYALGYAAFALIAGPLSDGWNRKRVLVYGLFAFGLFTLLCGFAAGFWQMVAFRFLAGVSAAFASPQIWAAISQLVKPQNVLKAMGIATAGLAASQMLGVPLGSYLAASGWHTPFFAIGAAAFVLAILAAILLPAMPASGSKNASIWGRYRSLMSGSAPKLSFIAYFLFQFGNFGAFSFMGTWLSDRFHLSVAGVGTVMLFLGLGNMIGSFWGSGFTARFGQRHAFAYGVIFISLLYLLLPFMPKLALVEAAYFLIFLALGMLFPLMMNALQRLSPTARGTISSLANSSMYFGTTLGSLTAGFLYSCSGAFMSVSLLAAVCFCLSLGLFSGSGAFSAVSPVLSHKKQTLKQ</sequence>
<feature type="transmembrane region" description="Helical" evidence="7">
    <location>
        <begin position="128"/>
        <end position="152"/>
    </location>
</feature>
<dbReference type="PROSITE" id="PS50850">
    <property type="entry name" value="MFS"/>
    <property type="match status" value="1"/>
</dbReference>
<keyword evidence="10" id="KW-1185">Reference proteome</keyword>
<feature type="transmembrane region" description="Helical" evidence="7">
    <location>
        <begin position="40"/>
        <end position="58"/>
    </location>
</feature>
<keyword evidence="6 7" id="KW-0472">Membrane</keyword>
<feature type="transmembrane region" description="Helical" evidence="7">
    <location>
        <begin position="205"/>
        <end position="228"/>
    </location>
</feature>
<feature type="transmembrane region" description="Helical" evidence="7">
    <location>
        <begin position="335"/>
        <end position="355"/>
    </location>
</feature>
<dbReference type="InterPro" id="IPR020846">
    <property type="entry name" value="MFS_dom"/>
</dbReference>
<feature type="transmembrane region" description="Helical" evidence="7">
    <location>
        <begin position="158"/>
        <end position="184"/>
    </location>
</feature>
<dbReference type="InterPro" id="IPR036259">
    <property type="entry name" value="MFS_trans_sf"/>
</dbReference>
<feature type="domain" description="Major facilitator superfamily (MFS) profile" evidence="8">
    <location>
        <begin position="4"/>
        <end position="377"/>
    </location>
</feature>
<dbReference type="Proteomes" id="UP000680638">
    <property type="component" value="Unassembled WGS sequence"/>
</dbReference>
<dbReference type="Gene3D" id="1.20.1250.20">
    <property type="entry name" value="MFS general substrate transporter like domains"/>
    <property type="match status" value="1"/>
</dbReference>
<accession>A0ABQ4LYF5</accession>
<dbReference type="EMBL" id="BORW01000016">
    <property type="protein sequence ID" value="GIO68310.1"/>
    <property type="molecule type" value="Genomic_DNA"/>
</dbReference>
<evidence type="ECO:0000256" key="5">
    <source>
        <dbReference type="ARBA" id="ARBA00022989"/>
    </source>
</evidence>
<evidence type="ECO:0000313" key="9">
    <source>
        <dbReference type="EMBL" id="GIO68310.1"/>
    </source>
</evidence>
<feature type="transmembrane region" description="Helical" evidence="7">
    <location>
        <begin position="269"/>
        <end position="288"/>
    </location>
</feature>
<dbReference type="RefSeq" id="WP_212950792.1">
    <property type="nucleotide sequence ID" value="NZ_BORW01000016.1"/>
</dbReference>
<feature type="transmembrane region" description="Helical" evidence="7">
    <location>
        <begin position="361"/>
        <end position="386"/>
    </location>
</feature>
<keyword evidence="5 7" id="KW-1133">Transmembrane helix</keyword>
<evidence type="ECO:0000256" key="7">
    <source>
        <dbReference type="SAM" id="Phobius"/>
    </source>
</evidence>
<dbReference type="PANTHER" id="PTHR43124:SF3">
    <property type="entry name" value="CHLORAMPHENICOL EFFLUX PUMP RV0191"/>
    <property type="match status" value="1"/>
</dbReference>
<evidence type="ECO:0000256" key="3">
    <source>
        <dbReference type="ARBA" id="ARBA00022475"/>
    </source>
</evidence>
<reference evidence="9 10" key="1">
    <citation type="submission" date="2021-03" db="EMBL/GenBank/DDBJ databases">
        <title>Antimicrobial resistance genes in bacteria isolated from Japanese honey, and their potential for conferring macrolide and lincosamide resistance in the American foulbrood pathogen Paenibacillus larvae.</title>
        <authorList>
            <person name="Okamoto M."/>
            <person name="Kumagai M."/>
            <person name="Kanamori H."/>
            <person name="Takamatsu D."/>
        </authorList>
    </citation>
    <scope>NUCLEOTIDE SEQUENCE [LARGE SCALE GENOMIC DNA]</scope>
    <source>
        <strain evidence="9 10">J21TS3</strain>
    </source>
</reference>
<proteinExistence type="predicted"/>
<comment type="caution">
    <text evidence="9">The sequence shown here is derived from an EMBL/GenBank/DDBJ whole genome shotgun (WGS) entry which is preliminary data.</text>
</comment>
<organism evidence="9 10">
    <name type="scientific">Paenibacillus cookii</name>
    <dbReference type="NCBI Taxonomy" id="157839"/>
    <lineage>
        <taxon>Bacteria</taxon>
        <taxon>Bacillati</taxon>
        <taxon>Bacillota</taxon>
        <taxon>Bacilli</taxon>
        <taxon>Bacillales</taxon>
        <taxon>Paenibacillaceae</taxon>
        <taxon>Paenibacillus</taxon>
    </lineage>
</organism>
<protein>
    <submittedName>
        <fullName evidence="9">MFS-type transporter YceJ</fullName>
    </submittedName>
</protein>
<dbReference type="InterPro" id="IPR050189">
    <property type="entry name" value="MFS_Efflux_Transporters"/>
</dbReference>
<dbReference type="InterPro" id="IPR011701">
    <property type="entry name" value="MFS"/>
</dbReference>
<keyword evidence="4 7" id="KW-0812">Transmembrane</keyword>
<feature type="transmembrane region" description="Helical" evidence="7">
    <location>
        <begin position="294"/>
        <end position="315"/>
    </location>
</feature>
<evidence type="ECO:0000256" key="4">
    <source>
        <dbReference type="ARBA" id="ARBA00022692"/>
    </source>
</evidence>
<dbReference type="SUPFAM" id="SSF103473">
    <property type="entry name" value="MFS general substrate transporter"/>
    <property type="match status" value="1"/>
</dbReference>
<dbReference type="Pfam" id="PF07690">
    <property type="entry name" value="MFS_1"/>
    <property type="match status" value="1"/>
</dbReference>
<dbReference type="PANTHER" id="PTHR43124">
    <property type="entry name" value="PURINE EFFLUX PUMP PBUE"/>
    <property type="match status" value="1"/>
</dbReference>
<dbReference type="CDD" id="cd17324">
    <property type="entry name" value="MFS_NepI_like"/>
    <property type="match status" value="1"/>
</dbReference>
<evidence type="ECO:0000256" key="2">
    <source>
        <dbReference type="ARBA" id="ARBA00022448"/>
    </source>
</evidence>
<feature type="transmembrane region" description="Helical" evidence="7">
    <location>
        <begin position="70"/>
        <end position="89"/>
    </location>
</feature>
<name>A0ABQ4LYF5_9BACL</name>
<feature type="transmembrane region" description="Helical" evidence="7">
    <location>
        <begin position="234"/>
        <end position="257"/>
    </location>
</feature>
<gene>
    <name evidence="9" type="primary">yceJ</name>
    <name evidence="9" type="ORF">J21TS3_31310</name>
</gene>
<evidence type="ECO:0000256" key="1">
    <source>
        <dbReference type="ARBA" id="ARBA00004651"/>
    </source>
</evidence>